<dbReference type="InterPro" id="IPR036406">
    <property type="entry name" value="Coprogen_oxidase_aer_sf"/>
</dbReference>
<gene>
    <name evidence="9 10" type="primary">hemF</name>
    <name evidence="10" type="ORF">FRZ44_09320</name>
</gene>
<dbReference type="PRINTS" id="PR00073">
    <property type="entry name" value="COPRGNOXDASE"/>
</dbReference>
<evidence type="ECO:0000256" key="6">
    <source>
        <dbReference type="ARBA" id="ARBA00023002"/>
    </source>
</evidence>
<comment type="subunit">
    <text evidence="3 9">Homodimer.</text>
</comment>
<dbReference type="GO" id="GO:0006782">
    <property type="term" value="P:protoporphyrinogen IX biosynthetic process"/>
    <property type="evidence" value="ECO:0007669"/>
    <property type="project" value="UniProtKB-UniRule"/>
</dbReference>
<feature type="binding site" evidence="9">
    <location>
        <position position="107"/>
    </location>
    <ligand>
        <name>substrate</name>
    </ligand>
</feature>
<dbReference type="HAMAP" id="MF_00333">
    <property type="entry name" value="Coprogen_oxidas"/>
    <property type="match status" value="1"/>
</dbReference>
<protein>
    <recommendedName>
        <fullName evidence="9">Oxygen-dependent coproporphyrinogen-III oxidase</fullName>
        <shortName evidence="9">CPO</shortName>
        <shortName evidence="9">Coprogen oxidase</shortName>
        <shortName evidence="9">Coproporphyrinogenase</shortName>
        <ecNumber evidence="9">1.3.3.3</ecNumber>
    </recommendedName>
</protein>
<dbReference type="PANTHER" id="PTHR10755">
    <property type="entry name" value="COPROPORPHYRINOGEN III OXIDASE, MITOCHONDRIAL"/>
    <property type="match status" value="1"/>
</dbReference>
<dbReference type="AlphaFoldDB" id="A0A5J6MGP7"/>
<keyword evidence="7 9" id="KW-0350">Heme biosynthesis</keyword>
<dbReference type="GO" id="GO:0042803">
    <property type="term" value="F:protein homodimerization activity"/>
    <property type="evidence" value="ECO:0007669"/>
    <property type="project" value="UniProtKB-UniRule"/>
</dbReference>
<evidence type="ECO:0000256" key="1">
    <source>
        <dbReference type="ARBA" id="ARBA00005168"/>
    </source>
</evidence>
<evidence type="ECO:0000256" key="2">
    <source>
        <dbReference type="ARBA" id="ARBA00010644"/>
    </source>
</evidence>
<dbReference type="Proteomes" id="UP000326202">
    <property type="component" value="Chromosome"/>
</dbReference>
<feature type="binding site" evidence="9">
    <location>
        <begin position="267"/>
        <end position="269"/>
    </location>
    <ligand>
        <name>substrate</name>
    </ligand>
</feature>
<dbReference type="InterPro" id="IPR018375">
    <property type="entry name" value="Coprogen_oxidase_CS"/>
</dbReference>
<dbReference type="GO" id="GO:0005737">
    <property type="term" value="C:cytoplasm"/>
    <property type="evidence" value="ECO:0007669"/>
    <property type="project" value="UniProtKB-SubCell"/>
</dbReference>
<evidence type="ECO:0000256" key="4">
    <source>
        <dbReference type="ARBA" id="ARBA00022490"/>
    </source>
</evidence>
<feature type="binding site" evidence="9">
    <location>
        <position position="111"/>
    </location>
    <ligand>
        <name>a divalent metal cation</name>
        <dbReference type="ChEBI" id="CHEBI:60240"/>
    </ligand>
</feature>
<proteinExistence type="inferred from homology"/>
<evidence type="ECO:0000313" key="10">
    <source>
        <dbReference type="EMBL" id="QEX15645.1"/>
    </source>
</evidence>
<evidence type="ECO:0000256" key="9">
    <source>
        <dbReference type="HAMAP-Rule" id="MF_00333"/>
    </source>
</evidence>
<dbReference type="PANTHER" id="PTHR10755:SF0">
    <property type="entry name" value="OXYGEN-DEPENDENT COPROPORPHYRINOGEN-III OXIDASE, MITOCHONDRIAL"/>
    <property type="match status" value="1"/>
</dbReference>
<organism evidence="10 11">
    <name type="scientific">Hypericibacter terrae</name>
    <dbReference type="NCBI Taxonomy" id="2602015"/>
    <lineage>
        <taxon>Bacteria</taxon>
        <taxon>Pseudomonadati</taxon>
        <taxon>Pseudomonadota</taxon>
        <taxon>Alphaproteobacteria</taxon>
        <taxon>Rhodospirillales</taxon>
        <taxon>Dongiaceae</taxon>
        <taxon>Hypericibacter</taxon>
    </lineage>
</organism>
<feature type="binding site" evidence="9">
    <location>
        <position position="121"/>
    </location>
    <ligand>
        <name>a divalent metal cation</name>
        <dbReference type="ChEBI" id="CHEBI:60240"/>
    </ligand>
</feature>
<dbReference type="PROSITE" id="PS01021">
    <property type="entry name" value="COPROGEN_OXIDASE"/>
    <property type="match status" value="1"/>
</dbReference>
<keyword evidence="4 9" id="KW-0963">Cytoplasm</keyword>
<name>A0A5J6MGP7_9PROT</name>
<comment type="pathway">
    <text evidence="1 9">Porphyrin-containing compound metabolism; protoporphyrin-IX biosynthesis; protoporphyrinogen-IX from coproporphyrinogen-III (O2 route): step 1/1.</text>
</comment>
<dbReference type="InterPro" id="IPR001260">
    <property type="entry name" value="Coprogen_oxidase_aer"/>
</dbReference>
<dbReference type="NCBIfam" id="NF003727">
    <property type="entry name" value="PRK05330.1"/>
    <property type="match status" value="1"/>
</dbReference>
<feature type="site" description="Important for dimerization" evidence="9">
    <location>
        <position position="184"/>
    </location>
</feature>
<keyword evidence="6 9" id="KW-0560">Oxidoreductase</keyword>
<feature type="binding site" evidence="9">
    <location>
        <position position="184"/>
    </location>
    <ligand>
        <name>a divalent metal cation</name>
        <dbReference type="ChEBI" id="CHEBI:60240"/>
    </ligand>
</feature>
<reference evidence="10 11" key="1">
    <citation type="submission" date="2019-08" db="EMBL/GenBank/DDBJ databases">
        <title>Hyperibacter terrae gen. nov., sp. nov. and Hyperibacter viscosus sp. nov., two new members in the family Rhodospirillaceae isolated from the rhizosphere of Hypericum perforatum.</title>
        <authorList>
            <person name="Noviana Z."/>
        </authorList>
    </citation>
    <scope>NUCLEOTIDE SEQUENCE [LARGE SCALE GENOMIC DNA]</scope>
    <source>
        <strain evidence="10 11">R5913</strain>
    </source>
</reference>
<evidence type="ECO:0000256" key="5">
    <source>
        <dbReference type="ARBA" id="ARBA00022723"/>
    </source>
</evidence>
<sequence length="284" mass="32307">MSSRQSRAAAWFQELRDRICAEFERLEDELTGTHAEMPAGRFERSAWTRPDSETGDGGGGVMSVMRGRVFEKVGVNVSTVEGVFSEEFRKQIPGAGEDGRFWASGISLVAHMRSPLVPAVHMNTRHIVTSKGWFGGGADLTPMFPDDADTASFHAAFKAACDKHDDRYYEKFKEWCDRYFYLPHRNEPRGVGGIFYDNLDSGDWEKDFAFTRDVGLAFLEVYPAIVRRHLNQPWTPEQRRHQLIRRGRYAEFNLLYDRGTTFGLKTGGNTEAILMSLPPEVIWP</sequence>
<dbReference type="SUPFAM" id="SSF102886">
    <property type="entry name" value="Coproporphyrinogen III oxidase"/>
    <property type="match status" value="1"/>
</dbReference>
<comment type="catalytic activity">
    <reaction evidence="9">
        <text>coproporphyrinogen III + O2 + 2 H(+) = protoporphyrinogen IX + 2 CO2 + 2 H2O</text>
        <dbReference type="Rhea" id="RHEA:18257"/>
        <dbReference type="ChEBI" id="CHEBI:15377"/>
        <dbReference type="ChEBI" id="CHEBI:15378"/>
        <dbReference type="ChEBI" id="CHEBI:15379"/>
        <dbReference type="ChEBI" id="CHEBI:16526"/>
        <dbReference type="ChEBI" id="CHEBI:57307"/>
        <dbReference type="ChEBI" id="CHEBI:57309"/>
        <dbReference type="EC" id="1.3.3.3"/>
    </reaction>
</comment>
<dbReference type="GO" id="GO:0046872">
    <property type="term" value="F:metal ion binding"/>
    <property type="evidence" value="ECO:0007669"/>
    <property type="project" value="UniProtKB-KW"/>
</dbReference>
<dbReference type="Pfam" id="PF01218">
    <property type="entry name" value="Coprogen_oxidas"/>
    <property type="match status" value="1"/>
</dbReference>
<keyword evidence="5 9" id="KW-0479">Metal-binding</keyword>
<dbReference type="Gene3D" id="3.40.1500.10">
    <property type="entry name" value="Coproporphyrinogen III oxidase, aerobic"/>
    <property type="match status" value="1"/>
</dbReference>
<feature type="active site" description="Proton donor" evidence="9">
    <location>
        <position position="121"/>
    </location>
</feature>
<evidence type="ECO:0000256" key="8">
    <source>
        <dbReference type="ARBA" id="ARBA00023244"/>
    </source>
</evidence>
<dbReference type="FunFam" id="3.40.1500.10:FF:000005">
    <property type="entry name" value="Oxygen-dependent coproporphyrinogen-III oxidase"/>
    <property type="match status" value="1"/>
</dbReference>
<dbReference type="EC" id="1.3.3.3" evidence="9"/>
<evidence type="ECO:0000313" key="11">
    <source>
        <dbReference type="Proteomes" id="UP000326202"/>
    </source>
</evidence>
<comment type="subcellular location">
    <subcellularLocation>
        <location evidence="9">Cytoplasm</location>
    </subcellularLocation>
</comment>
<dbReference type="GO" id="GO:0004109">
    <property type="term" value="F:coproporphyrinogen oxidase activity"/>
    <property type="evidence" value="ECO:0007669"/>
    <property type="project" value="UniProtKB-UniRule"/>
</dbReference>
<comment type="function">
    <text evidence="9">Involved in the heme biosynthesis. Catalyzes the aerobic oxidative decarboxylation of propionate groups of rings A and B of coproporphyrinogen-III to yield the vinyl groups in protoporphyrinogen-IX.</text>
</comment>
<feature type="binding site" evidence="9">
    <location>
        <position position="154"/>
    </location>
    <ligand>
        <name>a divalent metal cation</name>
        <dbReference type="ChEBI" id="CHEBI:60240"/>
    </ligand>
</feature>
<evidence type="ECO:0000256" key="7">
    <source>
        <dbReference type="ARBA" id="ARBA00023133"/>
    </source>
</evidence>
<dbReference type="UniPathway" id="UPA00251">
    <property type="reaction ID" value="UER00322"/>
</dbReference>
<accession>A0A5J6MGP7</accession>
<comment type="similarity">
    <text evidence="2 9">Belongs to the aerobic coproporphyrinogen-III oxidase family.</text>
</comment>
<feature type="binding site" evidence="9">
    <location>
        <begin position="123"/>
        <end position="125"/>
    </location>
    <ligand>
        <name>substrate</name>
    </ligand>
</feature>
<dbReference type="PIRSF" id="PIRSF000166">
    <property type="entry name" value="Coproporphyri_ox"/>
    <property type="match status" value="1"/>
</dbReference>
<dbReference type="KEGG" id="htq:FRZ44_09320"/>
<keyword evidence="8 9" id="KW-0627">Porphyrin biosynthesis</keyword>
<feature type="region of interest" description="Important for dimerization" evidence="9">
    <location>
        <begin position="249"/>
        <end position="284"/>
    </location>
</feature>
<evidence type="ECO:0000256" key="3">
    <source>
        <dbReference type="ARBA" id="ARBA00011738"/>
    </source>
</evidence>
<dbReference type="EMBL" id="CP042906">
    <property type="protein sequence ID" value="QEX15645.1"/>
    <property type="molecule type" value="Genomic_DNA"/>
</dbReference>
<comment type="cofactor">
    <cofactor evidence="9">
        <name>a divalent metal cation</name>
        <dbReference type="ChEBI" id="CHEBI:60240"/>
    </cofactor>
</comment>
<keyword evidence="11" id="KW-1185">Reference proteome</keyword>